<dbReference type="InterPro" id="IPR006675">
    <property type="entry name" value="HDIG_dom"/>
</dbReference>
<name>A0A7C3CQ43_9BACT</name>
<gene>
    <name evidence="2" type="ORF">ENJ40_06605</name>
</gene>
<dbReference type="CDD" id="cd00077">
    <property type="entry name" value="HDc"/>
    <property type="match status" value="1"/>
</dbReference>
<dbReference type="InterPro" id="IPR013976">
    <property type="entry name" value="HDOD"/>
</dbReference>
<accession>A0A7C3CQ43</accession>
<feature type="domain" description="HDOD" evidence="1">
    <location>
        <begin position="91"/>
        <end position="286"/>
    </location>
</feature>
<dbReference type="EMBL" id="DRMH01000083">
    <property type="protein sequence ID" value="HFC98109.1"/>
    <property type="molecule type" value="Genomic_DNA"/>
</dbReference>
<evidence type="ECO:0000259" key="1">
    <source>
        <dbReference type="PROSITE" id="PS51833"/>
    </source>
</evidence>
<dbReference type="PANTHER" id="PTHR33525">
    <property type="match status" value="1"/>
</dbReference>
<sequence length="361" mass="40524">MPLKFLVILLLVGIVLYFFYRRFATGVTVSTKSTENRSETLNYSSLPGQESGTGLASPPEIVSYDLGRYSWSAAPVQAEAEKILRDFLKDVPPPRTISPKLEELLSKPESNVREIARMVSLDPLLTAQILKVANSAYFRPSGAPRVNSIHRAIILLGYNYLRVLLLEYFFRRTLEKCTSLPSEEFSKIWKHSIEVSAILGSIALARRYDVGLYTTAGILHDIGKFFLPLFPSSQEFSFSLGEEDLPPLKEEEIRYGFGHTLLGKLVVKTWNLPPEIEAAVGYHHPVSRLELLDLPPESRKIAAWVTLADHLAHLYGRFGGGYVYEVPGWIYPLLGLKSPEGLITREFLWSLKRASSLAEAL</sequence>
<evidence type="ECO:0000313" key="2">
    <source>
        <dbReference type="EMBL" id="HFC98109.1"/>
    </source>
</evidence>
<dbReference type="InterPro" id="IPR003607">
    <property type="entry name" value="HD/PDEase_dom"/>
</dbReference>
<comment type="caution">
    <text evidence="2">The sequence shown here is derived from an EMBL/GenBank/DDBJ whole genome shotgun (WGS) entry which is preliminary data.</text>
</comment>
<dbReference type="Proteomes" id="UP000886043">
    <property type="component" value="Unassembled WGS sequence"/>
</dbReference>
<protein>
    <submittedName>
        <fullName evidence="2">HDOD domain-containing protein</fullName>
    </submittedName>
</protein>
<organism evidence="2">
    <name type="scientific">Thermosulfurimonas dismutans</name>
    <dbReference type="NCBI Taxonomy" id="999894"/>
    <lineage>
        <taxon>Bacteria</taxon>
        <taxon>Pseudomonadati</taxon>
        <taxon>Thermodesulfobacteriota</taxon>
        <taxon>Thermodesulfobacteria</taxon>
        <taxon>Thermodesulfobacteriales</taxon>
        <taxon>Thermodesulfobacteriaceae</taxon>
        <taxon>Thermosulfurimonas</taxon>
    </lineage>
</organism>
<reference evidence="2" key="1">
    <citation type="journal article" date="2020" name="mSystems">
        <title>Genome- and Community-Level Interaction Insights into Carbon Utilization and Element Cycling Functions of Hydrothermarchaeota in Hydrothermal Sediment.</title>
        <authorList>
            <person name="Zhou Z."/>
            <person name="Liu Y."/>
            <person name="Xu W."/>
            <person name="Pan J."/>
            <person name="Luo Z.H."/>
            <person name="Li M."/>
        </authorList>
    </citation>
    <scope>NUCLEOTIDE SEQUENCE [LARGE SCALE GENOMIC DNA]</scope>
    <source>
        <strain evidence="2">HyVt-483</strain>
    </source>
</reference>
<dbReference type="NCBIfam" id="TIGR00277">
    <property type="entry name" value="HDIG"/>
    <property type="match status" value="1"/>
</dbReference>
<proteinExistence type="predicted"/>
<dbReference type="InterPro" id="IPR052340">
    <property type="entry name" value="RNase_Y/CdgJ"/>
</dbReference>
<dbReference type="Gene3D" id="1.10.3210.10">
    <property type="entry name" value="Hypothetical protein af1432"/>
    <property type="match status" value="1"/>
</dbReference>
<dbReference type="SUPFAM" id="SSF109604">
    <property type="entry name" value="HD-domain/PDEase-like"/>
    <property type="match status" value="1"/>
</dbReference>
<dbReference type="AlphaFoldDB" id="A0A7C3CQ43"/>
<dbReference type="PANTHER" id="PTHR33525:SF4">
    <property type="entry name" value="CYCLIC DI-GMP PHOSPHODIESTERASE CDGJ"/>
    <property type="match status" value="1"/>
</dbReference>
<dbReference type="Pfam" id="PF08668">
    <property type="entry name" value="HDOD"/>
    <property type="match status" value="1"/>
</dbReference>
<dbReference type="PROSITE" id="PS51833">
    <property type="entry name" value="HDOD"/>
    <property type="match status" value="1"/>
</dbReference>